<keyword evidence="1" id="KW-0732">Signal</keyword>
<dbReference type="Proteomes" id="UP000255423">
    <property type="component" value="Unassembled WGS sequence"/>
</dbReference>
<organism evidence="2 3">
    <name type="scientific">Fibrobacter succinogenes</name>
    <name type="common">Bacteroides succinogenes</name>
    <dbReference type="NCBI Taxonomy" id="833"/>
    <lineage>
        <taxon>Bacteria</taxon>
        <taxon>Pseudomonadati</taxon>
        <taxon>Fibrobacterota</taxon>
        <taxon>Fibrobacteria</taxon>
        <taxon>Fibrobacterales</taxon>
        <taxon>Fibrobacteraceae</taxon>
        <taxon>Fibrobacter</taxon>
    </lineage>
</organism>
<feature type="signal peptide" evidence="1">
    <location>
        <begin position="1"/>
        <end position="19"/>
    </location>
</feature>
<reference evidence="2 3" key="1">
    <citation type="submission" date="2017-08" db="EMBL/GenBank/DDBJ databases">
        <authorList>
            <person name="de Groot N.N."/>
        </authorList>
    </citation>
    <scope>NUCLEOTIDE SEQUENCE [LARGE SCALE GENOMIC DNA]</scope>
    <source>
        <strain evidence="2 3">HM2</strain>
    </source>
</reference>
<sequence>MRFLLLAVAFLLLSTNCFAKDWNIEDVIRCGSMTIDSNGVARDKRNVTDSLCSEYYREQKIVQVKRDTLNRYLVKHSAFDKKNRKLKFSNLNIQKFSQKNNSNENALYSYISEKFLGEFSVLFPEKRIEKNGYWLVYCSASWKKGSAIHDGDAAFCISKNAVWPCYSEWEKEKSSR</sequence>
<evidence type="ECO:0000313" key="3">
    <source>
        <dbReference type="Proteomes" id="UP000255423"/>
    </source>
</evidence>
<accession>A0A380S615</accession>
<dbReference type="EMBL" id="UHJL01000002">
    <property type="protein sequence ID" value="SUQ24006.1"/>
    <property type="molecule type" value="Genomic_DNA"/>
</dbReference>
<feature type="chain" id="PRO_5016937998" description="Lipoprotein" evidence="1">
    <location>
        <begin position="20"/>
        <end position="176"/>
    </location>
</feature>
<evidence type="ECO:0000313" key="2">
    <source>
        <dbReference type="EMBL" id="SUQ24006.1"/>
    </source>
</evidence>
<dbReference type="RefSeq" id="WP_109572609.1">
    <property type="nucleotide sequence ID" value="NZ_UHJL01000002.1"/>
</dbReference>
<gene>
    <name evidence="2" type="ORF">SAMN05661053_1396</name>
</gene>
<protein>
    <recommendedName>
        <fullName evidence="4">Lipoprotein</fullName>
    </recommendedName>
</protein>
<dbReference type="AlphaFoldDB" id="A0A380S615"/>
<evidence type="ECO:0008006" key="4">
    <source>
        <dbReference type="Google" id="ProtNLM"/>
    </source>
</evidence>
<proteinExistence type="predicted"/>
<evidence type="ECO:0000256" key="1">
    <source>
        <dbReference type="SAM" id="SignalP"/>
    </source>
</evidence>
<name>A0A380S615_FIBSU</name>